<reference evidence="2 3" key="1">
    <citation type="journal article" date="2018" name="BMC Genomics">
        <title>Genomic evidence for intraspecific hybridization in a clonal and extremely halotolerant yeast.</title>
        <authorList>
            <person name="Gostincar C."/>
            <person name="Stajich J.E."/>
            <person name="Zupancic J."/>
            <person name="Zalar P."/>
            <person name="Gunde-Cimerman N."/>
        </authorList>
    </citation>
    <scope>NUCLEOTIDE SEQUENCE [LARGE SCALE GENOMIC DNA]</scope>
    <source>
        <strain evidence="2 3">EXF-2682</strain>
    </source>
</reference>
<feature type="chain" id="PRO_5018078430" evidence="1">
    <location>
        <begin position="22"/>
        <end position="288"/>
    </location>
</feature>
<dbReference type="EMBL" id="QWIP01000161">
    <property type="protein sequence ID" value="RMY70850.1"/>
    <property type="molecule type" value="Genomic_DNA"/>
</dbReference>
<dbReference type="VEuPathDB" id="FungiDB:BTJ68_12408"/>
<organism evidence="2 3">
    <name type="scientific">Hortaea werneckii</name>
    <name type="common">Black yeast</name>
    <name type="synonym">Cladosporium werneckii</name>
    <dbReference type="NCBI Taxonomy" id="91943"/>
    <lineage>
        <taxon>Eukaryota</taxon>
        <taxon>Fungi</taxon>
        <taxon>Dikarya</taxon>
        <taxon>Ascomycota</taxon>
        <taxon>Pezizomycotina</taxon>
        <taxon>Dothideomycetes</taxon>
        <taxon>Dothideomycetidae</taxon>
        <taxon>Mycosphaerellales</taxon>
        <taxon>Teratosphaeriaceae</taxon>
        <taxon>Hortaea</taxon>
    </lineage>
</organism>
<sequence length="288" mass="31678">MTMKFLHSCFLANCNTVAVSAWYDVFVGDSLTSPLSRWYNISAARQSLNFSTSISFPVGPPSTVQFWNLIVSLAEIPAQGENATAAPDPRVLLALYDLHPPENWTDRLDSGLPEPIMYDEDNEPSTFQMARRLTYWPFDTSTTNSYNGQGNCEEVVNAECIRELEDQNGTASTGDFSACPSLSSRFGSRGVGQFVQRPYLEDPSAYWLGGFISGVYSAGNRTLIERELNRVHLALISGNERHALCLRFRDNEVNSSNPGTGPAPASGAQTVRAALWIAMVSIVLCLFL</sequence>
<gene>
    <name evidence="2" type="ORF">D0863_05528</name>
</gene>
<name>A0A3M7E393_HORWE</name>
<evidence type="ECO:0000313" key="3">
    <source>
        <dbReference type="Proteomes" id="UP000269276"/>
    </source>
</evidence>
<keyword evidence="1" id="KW-0732">Signal</keyword>
<protein>
    <submittedName>
        <fullName evidence="2">Uncharacterized protein</fullName>
    </submittedName>
</protein>
<dbReference type="OrthoDB" id="3629846at2759"/>
<proteinExistence type="predicted"/>
<evidence type="ECO:0000256" key="1">
    <source>
        <dbReference type="SAM" id="SignalP"/>
    </source>
</evidence>
<comment type="caution">
    <text evidence="2">The sequence shown here is derived from an EMBL/GenBank/DDBJ whole genome shotgun (WGS) entry which is preliminary data.</text>
</comment>
<feature type="signal peptide" evidence="1">
    <location>
        <begin position="1"/>
        <end position="21"/>
    </location>
</feature>
<evidence type="ECO:0000313" key="2">
    <source>
        <dbReference type="EMBL" id="RMY70850.1"/>
    </source>
</evidence>
<accession>A0A3M7E393</accession>
<dbReference type="Proteomes" id="UP000269276">
    <property type="component" value="Unassembled WGS sequence"/>
</dbReference>
<dbReference type="AlphaFoldDB" id="A0A3M7E393"/>